<comment type="caution">
    <text evidence="6">The sequence shown here is derived from an EMBL/GenBank/DDBJ whole genome shotgun (WGS) entry which is preliminary data.</text>
</comment>
<dbReference type="Pfam" id="PF00005">
    <property type="entry name" value="ABC_tran"/>
    <property type="match status" value="1"/>
</dbReference>
<keyword evidence="4 6" id="KW-0067">ATP-binding</keyword>
<dbReference type="PANTHER" id="PTHR43776">
    <property type="entry name" value="TRANSPORT ATP-BINDING PROTEIN"/>
    <property type="match status" value="1"/>
</dbReference>
<proteinExistence type="inferred from homology"/>
<name>A0A9C7LC27_9BACI</name>
<dbReference type="GO" id="GO:0005524">
    <property type="term" value="F:ATP binding"/>
    <property type="evidence" value="ECO:0007669"/>
    <property type="project" value="UniProtKB-KW"/>
</dbReference>
<dbReference type="InterPro" id="IPR003593">
    <property type="entry name" value="AAA+_ATPase"/>
</dbReference>
<gene>
    <name evidence="6" type="primary">oppF_6</name>
    <name evidence="6" type="ORF">NEOCIP111885_02922</name>
</gene>
<dbReference type="InterPro" id="IPR027417">
    <property type="entry name" value="P-loop_NTPase"/>
</dbReference>
<sequence length="337" mass="37431">MSTMDLKNESFNLEKNEKETLLEIKNLKTYYPVKGGFFQRTIGNVKAVDDISFSIKKGETLGLVGESGCGKSTTGRTIIRLLKATAGEILFEGKDISKLSGKSLQAIRQDIQMVFQDPYASLNPIQMVGDIVAEPIKNFKSIGKKELKTEVMDLLQKVGLPEDAYYKYAHEFSGGQRQRIGIARALALRPKLIIADEPVSALDVSVQSQVLNLLKELQKEFDLTFLFIAHDLSVVKHMSDRIGVMYLGSMVEISGRKSLYDEPLHPYTKALVSAIPMPDPRRKANRIVLKGDVPSPLNPPTGCPFHPRCAVAMDECSKTKPILKEVKPGHQVACHLY</sequence>
<dbReference type="PANTHER" id="PTHR43776:SF8">
    <property type="entry name" value="ABC TRANSPORTER, ATP-BINDING PROTEIN"/>
    <property type="match status" value="1"/>
</dbReference>
<dbReference type="SMART" id="SM00382">
    <property type="entry name" value="AAA"/>
    <property type="match status" value="1"/>
</dbReference>
<dbReference type="Gene3D" id="3.40.50.300">
    <property type="entry name" value="P-loop containing nucleotide triphosphate hydrolases"/>
    <property type="match status" value="1"/>
</dbReference>
<evidence type="ECO:0000256" key="2">
    <source>
        <dbReference type="ARBA" id="ARBA00022448"/>
    </source>
</evidence>
<keyword evidence="7" id="KW-1185">Reference proteome</keyword>
<evidence type="ECO:0000256" key="4">
    <source>
        <dbReference type="ARBA" id="ARBA00022840"/>
    </source>
</evidence>
<evidence type="ECO:0000259" key="5">
    <source>
        <dbReference type="PROSITE" id="PS50893"/>
    </source>
</evidence>
<evidence type="ECO:0000313" key="7">
    <source>
        <dbReference type="Proteomes" id="UP000789845"/>
    </source>
</evidence>
<dbReference type="CDD" id="cd03257">
    <property type="entry name" value="ABC_NikE_OppD_transporters"/>
    <property type="match status" value="1"/>
</dbReference>
<dbReference type="InterPro" id="IPR003439">
    <property type="entry name" value="ABC_transporter-like_ATP-bd"/>
</dbReference>
<dbReference type="Proteomes" id="UP000789845">
    <property type="component" value="Unassembled WGS sequence"/>
</dbReference>
<dbReference type="NCBIfam" id="TIGR01727">
    <property type="entry name" value="oligo_HPY"/>
    <property type="match status" value="1"/>
</dbReference>
<dbReference type="GO" id="GO:0055085">
    <property type="term" value="P:transmembrane transport"/>
    <property type="evidence" value="ECO:0007669"/>
    <property type="project" value="UniProtKB-ARBA"/>
</dbReference>
<dbReference type="InterPro" id="IPR017871">
    <property type="entry name" value="ABC_transporter-like_CS"/>
</dbReference>
<dbReference type="PROSITE" id="PS50893">
    <property type="entry name" value="ABC_TRANSPORTER_2"/>
    <property type="match status" value="1"/>
</dbReference>
<evidence type="ECO:0000256" key="3">
    <source>
        <dbReference type="ARBA" id="ARBA00022741"/>
    </source>
</evidence>
<dbReference type="PROSITE" id="PS00211">
    <property type="entry name" value="ABC_TRANSPORTER_1"/>
    <property type="match status" value="1"/>
</dbReference>
<feature type="domain" description="ABC transporter" evidence="5">
    <location>
        <begin position="22"/>
        <end position="272"/>
    </location>
</feature>
<evidence type="ECO:0000256" key="1">
    <source>
        <dbReference type="ARBA" id="ARBA00005417"/>
    </source>
</evidence>
<dbReference type="GO" id="GO:0015833">
    <property type="term" value="P:peptide transport"/>
    <property type="evidence" value="ECO:0007669"/>
    <property type="project" value="InterPro"/>
</dbReference>
<dbReference type="Pfam" id="PF08352">
    <property type="entry name" value="oligo_HPY"/>
    <property type="match status" value="1"/>
</dbReference>
<accession>A0A9C7LC27</accession>
<comment type="similarity">
    <text evidence="1">Belongs to the ABC transporter superfamily.</text>
</comment>
<keyword evidence="3" id="KW-0547">Nucleotide-binding</keyword>
<dbReference type="AlphaFoldDB" id="A0A9C7LC27"/>
<dbReference type="SUPFAM" id="SSF52540">
    <property type="entry name" value="P-loop containing nucleoside triphosphate hydrolases"/>
    <property type="match status" value="1"/>
</dbReference>
<evidence type="ECO:0000313" key="6">
    <source>
        <dbReference type="EMBL" id="CAG9609180.1"/>
    </source>
</evidence>
<dbReference type="FunFam" id="3.40.50.300:FF:000016">
    <property type="entry name" value="Oligopeptide ABC transporter ATP-binding component"/>
    <property type="match status" value="1"/>
</dbReference>
<organism evidence="6 7">
    <name type="scientific">Pseudoneobacillus rhizosphaerae</name>
    <dbReference type="NCBI Taxonomy" id="2880968"/>
    <lineage>
        <taxon>Bacteria</taxon>
        <taxon>Bacillati</taxon>
        <taxon>Bacillota</taxon>
        <taxon>Bacilli</taxon>
        <taxon>Bacillales</taxon>
        <taxon>Bacillaceae</taxon>
        <taxon>Pseudoneobacillus</taxon>
    </lineage>
</organism>
<dbReference type="GO" id="GO:0016887">
    <property type="term" value="F:ATP hydrolysis activity"/>
    <property type="evidence" value="ECO:0007669"/>
    <property type="project" value="InterPro"/>
</dbReference>
<dbReference type="RefSeq" id="WP_290369561.1">
    <property type="nucleotide sequence ID" value="NZ_CAKJTG010000017.1"/>
</dbReference>
<keyword evidence="2" id="KW-0813">Transport</keyword>
<protein>
    <submittedName>
        <fullName evidence="6">Oligopeptide transport ATP-binding protein OppF</fullName>
    </submittedName>
</protein>
<reference evidence="6" key="1">
    <citation type="submission" date="2021-10" db="EMBL/GenBank/DDBJ databases">
        <authorList>
            <person name="Criscuolo A."/>
        </authorList>
    </citation>
    <scope>NUCLEOTIDE SEQUENCE</scope>
    <source>
        <strain evidence="6">CIP111885</strain>
    </source>
</reference>
<dbReference type="InterPro" id="IPR050319">
    <property type="entry name" value="ABC_transp_ATP-bind"/>
</dbReference>
<dbReference type="InterPro" id="IPR013563">
    <property type="entry name" value="Oligopep_ABC_C"/>
</dbReference>
<dbReference type="EMBL" id="CAKJTG010000017">
    <property type="protein sequence ID" value="CAG9609180.1"/>
    <property type="molecule type" value="Genomic_DNA"/>
</dbReference>
<dbReference type="NCBIfam" id="NF008453">
    <property type="entry name" value="PRK11308.1"/>
    <property type="match status" value="1"/>
</dbReference>